<feature type="region of interest" description="Disordered" evidence="1">
    <location>
        <begin position="58"/>
        <end position="105"/>
    </location>
</feature>
<accession>A0A261G3V9</accession>
<evidence type="ECO:0000313" key="2">
    <source>
        <dbReference type="EMBL" id="OZG66104.1"/>
    </source>
</evidence>
<dbReference type="OrthoDB" id="2134917at2"/>
<dbReference type="EMBL" id="MWXA01000006">
    <property type="protein sequence ID" value="OZG66104.1"/>
    <property type="molecule type" value="Genomic_DNA"/>
</dbReference>
<evidence type="ECO:0000256" key="1">
    <source>
        <dbReference type="SAM" id="MobiDB-lite"/>
    </source>
</evidence>
<keyword evidence="3" id="KW-1185">Reference proteome</keyword>
<dbReference type="GeneID" id="98296104"/>
<gene>
    <name evidence="2" type="ORF">BAQU_1438</name>
</gene>
<dbReference type="AlphaFoldDB" id="A0A261G3V9"/>
<reference evidence="2 3" key="1">
    <citation type="journal article" date="2017" name="BMC Genomics">
        <title>Comparative genomic and phylogenomic analyses of the Bifidobacteriaceae family.</title>
        <authorList>
            <person name="Lugli G.A."/>
            <person name="Milani C."/>
            <person name="Turroni F."/>
            <person name="Duranti S."/>
            <person name="Mancabelli L."/>
            <person name="Mangifesta M."/>
            <person name="Ferrario C."/>
            <person name="Modesto M."/>
            <person name="Mattarelli P."/>
            <person name="Jiri K."/>
            <person name="van Sinderen D."/>
            <person name="Ventura M."/>
        </authorList>
    </citation>
    <scope>NUCLEOTIDE SEQUENCE [LARGE SCALE GENOMIC DNA]</scope>
    <source>
        <strain evidence="2 3">LMG 28769</strain>
    </source>
</reference>
<sequence length="105" mass="10925">MATQDLGDGLRKVLLAGVGALATGIEKSQAIVDDLARKGEITVEQGKQLNSELKRTFRENTGAGARSAAADRVDAQKVSEETPSEQADEGSTGDPDDLGNNVDAL</sequence>
<evidence type="ECO:0000313" key="3">
    <source>
        <dbReference type="Proteomes" id="UP000216451"/>
    </source>
</evidence>
<proteinExistence type="predicted"/>
<dbReference type="RefSeq" id="WP_094694246.1">
    <property type="nucleotide sequence ID" value="NZ_CALENZ010000044.1"/>
</dbReference>
<dbReference type="Proteomes" id="UP000216451">
    <property type="component" value="Unassembled WGS sequence"/>
</dbReference>
<feature type="compositionally biased region" description="Basic and acidic residues" evidence="1">
    <location>
        <begin position="69"/>
        <end position="80"/>
    </location>
</feature>
<organism evidence="2 3">
    <name type="scientific">Bifidobacterium aquikefiri</name>
    <dbReference type="NCBI Taxonomy" id="1653207"/>
    <lineage>
        <taxon>Bacteria</taxon>
        <taxon>Bacillati</taxon>
        <taxon>Actinomycetota</taxon>
        <taxon>Actinomycetes</taxon>
        <taxon>Bifidobacteriales</taxon>
        <taxon>Bifidobacteriaceae</taxon>
        <taxon>Bifidobacterium</taxon>
    </lineage>
</organism>
<protein>
    <recommendedName>
        <fullName evidence="4">Cytosolic protein</fullName>
    </recommendedName>
</protein>
<comment type="caution">
    <text evidence="2">The sequence shown here is derived from an EMBL/GenBank/DDBJ whole genome shotgun (WGS) entry which is preliminary data.</text>
</comment>
<evidence type="ECO:0008006" key="4">
    <source>
        <dbReference type="Google" id="ProtNLM"/>
    </source>
</evidence>
<name>A0A261G3V9_9BIFI</name>